<evidence type="ECO:0000313" key="3">
    <source>
        <dbReference type="Proteomes" id="UP000311605"/>
    </source>
</evidence>
<protein>
    <submittedName>
        <fullName evidence="2">Glycosyltransferase family 2 protein</fullName>
    </submittedName>
</protein>
<name>A0A5C4XDK2_9HYPH</name>
<dbReference type="Proteomes" id="UP000311605">
    <property type="component" value="Unassembled WGS sequence"/>
</dbReference>
<keyword evidence="3" id="KW-1185">Reference proteome</keyword>
<dbReference type="CDD" id="cd00761">
    <property type="entry name" value="Glyco_tranf_GTA_type"/>
    <property type="match status" value="1"/>
</dbReference>
<gene>
    <name evidence="2" type="ORF">FHP24_22670</name>
</gene>
<dbReference type="PANTHER" id="PTHR43685">
    <property type="entry name" value="GLYCOSYLTRANSFERASE"/>
    <property type="match status" value="1"/>
</dbReference>
<dbReference type="GO" id="GO:0016740">
    <property type="term" value="F:transferase activity"/>
    <property type="evidence" value="ECO:0007669"/>
    <property type="project" value="UniProtKB-KW"/>
</dbReference>
<dbReference type="SUPFAM" id="SSF53448">
    <property type="entry name" value="Nucleotide-diphospho-sugar transferases"/>
    <property type="match status" value="1"/>
</dbReference>
<dbReference type="InterPro" id="IPR001173">
    <property type="entry name" value="Glyco_trans_2-like"/>
</dbReference>
<reference evidence="2 3" key="1">
    <citation type="submission" date="2019-06" db="EMBL/GenBank/DDBJ databases">
        <title>The draft genome of Rhizobium smilacinae PTYR-5.</title>
        <authorList>
            <person name="Liu L."/>
            <person name="Li L."/>
            <person name="Zhang X."/>
        </authorList>
    </citation>
    <scope>NUCLEOTIDE SEQUENCE [LARGE SCALE GENOMIC DNA]</scope>
    <source>
        <strain evidence="2 3">PTYR-5</strain>
    </source>
</reference>
<proteinExistence type="predicted"/>
<evidence type="ECO:0000259" key="1">
    <source>
        <dbReference type="Pfam" id="PF00535"/>
    </source>
</evidence>
<dbReference type="EMBL" id="VDMN01000006">
    <property type="protein sequence ID" value="TNM61339.1"/>
    <property type="molecule type" value="Genomic_DNA"/>
</dbReference>
<dbReference type="PANTHER" id="PTHR43685:SF2">
    <property type="entry name" value="GLYCOSYLTRANSFERASE 2-LIKE DOMAIN-CONTAINING PROTEIN"/>
    <property type="match status" value="1"/>
</dbReference>
<evidence type="ECO:0000313" key="2">
    <source>
        <dbReference type="EMBL" id="TNM61339.1"/>
    </source>
</evidence>
<comment type="caution">
    <text evidence="2">The sequence shown here is derived from an EMBL/GenBank/DDBJ whole genome shotgun (WGS) entry which is preliminary data.</text>
</comment>
<dbReference type="AlphaFoldDB" id="A0A5C4XDK2"/>
<organism evidence="2 3">
    <name type="scientific">Aliirhizobium smilacinae</name>
    <dbReference type="NCBI Taxonomy" id="1395944"/>
    <lineage>
        <taxon>Bacteria</taxon>
        <taxon>Pseudomonadati</taxon>
        <taxon>Pseudomonadota</taxon>
        <taxon>Alphaproteobacteria</taxon>
        <taxon>Hyphomicrobiales</taxon>
        <taxon>Rhizobiaceae</taxon>
        <taxon>Aliirhizobium</taxon>
    </lineage>
</organism>
<accession>A0A5C4XDK2</accession>
<dbReference type="RefSeq" id="WP_139678507.1">
    <property type="nucleotide sequence ID" value="NZ_VDMN01000006.1"/>
</dbReference>
<dbReference type="InterPro" id="IPR050834">
    <property type="entry name" value="Glycosyltransf_2"/>
</dbReference>
<dbReference type="OrthoDB" id="6116224at2"/>
<sequence length="313" mass="33851">MTTDLTVASIDIDIDIGICTYRRPALRETLESLFNLTVPEGASVRLIVADNDAVPSAADLVDSLRERSPFPILYVHCPKSNISIARNACLTSADADFLAFIDDDETATPEWLAALYDKARQTGSEAVLGPVRALYGDDSAAWMRSGDFHSTMPVWVDGRIITGYTCNTLLDMRSPLVIGRRFALALGQSGGEDTHFFSQLTESGGRIEFAEDALVLEPVPQSRASFLWLAKRRFRSGQTHGRIVAAKNGGIKRLPKALIAATKAGYCGAIAAAFTLMPVKRNRYALRGALHAGAVMGMLGVREIRQYGAAEAA</sequence>
<dbReference type="InterPro" id="IPR029044">
    <property type="entry name" value="Nucleotide-diphossugar_trans"/>
</dbReference>
<feature type="domain" description="Glycosyltransferase 2-like" evidence="1">
    <location>
        <begin position="16"/>
        <end position="161"/>
    </location>
</feature>
<keyword evidence="2" id="KW-0808">Transferase</keyword>
<dbReference type="Pfam" id="PF00535">
    <property type="entry name" value="Glycos_transf_2"/>
    <property type="match status" value="1"/>
</dbReference>
<dbReference type="Gene3D" id="3.90.550.10">
    <property type="entry name" value="Spore Coat Polysaccharide Biosynthesis Protein SpsA, Chain A"/>
    <property type="match status" value="1"/>
</dbReference>